<accession>A0A8D8YMC3</accession>
<evidence type="ECO:0000256" key="1">
    <source>
        <dbReference type="SAM" id="MobiDB-lite"/>
    </source>
</evidence>
<feature type="region of interest" description="Disordered" evidence="1">
    <location>
        <begin position="1"/>
        <end position="27"/>
    </location>
</feature>
<sequence>MGPNIIYDRAPNMSDPSNTPVHDSSSNACDRVPAWNGPYLQEPNGYDRVPSWNGAYLQEPRTTGSPALCHPHYERLPAEQEQQKFLLNNGIQLNDCHPDVRRKLNEMFFRGADLRYAPGVTCTVASSLEDDQQAEQH</sequence>
<dbReference type="EMBL" id="HBUF01384319">
    <property type="protein sequence ID" value="CAG6731554.1"/>
    <property type="molecule type" value="Transcribed_RNA"/>
</dbReference>
<feature type="compositionally biased region" description="Polar residues" evidence="1">
    <location>
        <begin position="14"/>
        <end position="27"/>
    </location>
</feature>
<protein>
    <submittedName>
        <fullName evidence="2">Uncharacterized protein</fullName>
    </submittedName>
</protein>
<reference evidence="2" key="1">
    <citation type="submission" date="2021-05" db="EMBL/GenBank/DDBJ databases">
        <authorList>
            <person name="Alioto T."/>
            <person name="Alioto T."/>
            <person name="Gomez Garrido J."/>
        </authorList>
    </citation>
    <scope>NUCLEOTIDE SEQUENCE</scope>
</reference>
<name>A0A8D8YMC3_9HEMI</name>
<proteinExistence type="predicted"/>
<evidence type="ECO:0000313" key="2">
    <source>
        <dbReference type="EMBL" id="CAG6731555.1"/>
    </source>
</evidence>
<dbReference type="EMBL" id="HBUF01384320">
    <property type="protein sequence ID" value="CAG6731555.1"/>
    <property type="molecule type" value="Transcribed_RNA"/>
</dbReference>
<dbReference type="AlphaFoldDB" id="A0A8D8YMC3"/>
<organism evidence="2">
    <name type="scientific">Cacopsylla melanoneura</name>
    <dbReference type="NCBI Taxonomy" id="428564"/>
    <lineage>
        <taxon>Eukaryota</taxon>
        <taxon>Metazoa</taxon>
        <taxon>Ecdysozoa</taxon>
        <taxon>Arthropoda</taxon>
        <taxon>Hexapoda</taxon>
        <taxon>Insecta</taxon>
        <taxon>Pterygota</taxon>
        <taxon>Neoptera</taxon>
        <taxon>Paraneoptera</taxon>
        <taxon>Hemiptera</taxon>
        <taxon>Sternorrhyncha</taxon>
        <taxon>Psylloidea</taxon>
        <taxon>Psyllidae</taxon>
        <taxon>Psyllinae</taxon>
        <taxon>Cacopsylla</taxon>
    </lineage>
</organism>